<dbReference type="GO" id="GO:0000287">
    <property type="term" value="F:magnesium ion binding"/>
    <property type="evidence" value="ECO:0007669"/>
    <property type="project" value="InterPro"/>
</dbReference>
<protein>
    <recommendedName>
        <fullName evidence="9">Phosphoglucomutase</fullName>
    </recommendedName>
    <alternativeName>
        <fullName evidence="11">Alpha-phosphoglucomutase</fullName>
    </alternativeName>
    <alternativeName>
        <fullName evidence="10">Glucose phosphomutase</fullName>
    </alternativeName>
</protein>
<evidence type="ECO:0000259" key="13">
    <source>
        <dbReference type="Pfam" id="PF02878"/>
    </source>
</evidence>
<evidence type="ECO:0000256" key="3">
    <source>
        <dbReference type="ARBA" id="ARBA00005189"/>
    </source>
</evidence>
<evidence type="ECO:0000256" key="2">
    <source>
        <dbReference type="ARBA" id="ARBA00005164"/>
    </source>
</evidence>
<feature type="domain" description="Alpha-D-phosphohexomutase alpha/beta/alpha" evidence="15">
    <location>
        <begin position="326"/>
        <end position="452"/>
    </location>
</feature>
<keyword evidence="5" id="KW-0597">Phosphoprotein</keyword>
<sequence length="575" mass="63955">MGYMEEYKFWLEAPYFDPKTKEELKGIEGNEAEIEDRFYKELEFGTGGLRGVIGAGTNRMNIYTVRKATQGLANYILKQGGEKKGVAIAYDSRFMSPEFADEAALCLAANGIKAYVFDELRPTPELSFALRTLGCISGIVVTASHNPPEYNGYKVYWEDGAQVTAPKDKEIIDEVKAVTDYADVKTMDKDAAAAAGLYQVIGSEIDDAYMVELKKQIIHPEVIQEMADDIKIVYTPFHGTGNKPVRRVLSELGFKHVYVVPEQELPDPEFTTLDYPNPEDPKAFTLALKLAKEKNADIVMATDPDADRLGIYALDTKSGEYVPFTGNMSGMLIAEYILRERTATGTMPANPAMVKTIVTTNMADPIAADYNVKLIEVLTGFKFIGEQIKLFEQTGSNNYVFGLEESYGCLAGTHARDKDAVVAVMCLCEVAAWCKKHGLTLWDQMLALYEKYGYFKEDLYTITLKGIDGSRQIGEMMDKLRKNPPARFGELEVVNVRDYETGITRELATGKETPTGLPKSNVLYFDLTNDSWCCARPSGTEPKIKFYMGVKGTSLEDAKAKNEKLTEELKAVIEA</sequence>
<dbReference type="PANTHER" id="PTHR45745">
    <property type="entry name" value="PHOSPHOMANNOMUTASE 45A"/>
    <property type="match status" value="1"/>
</dbReference>
<dbReference type="Pfam" id="PF02880">
    <property type="entry name" value="PGM_PMM_III"/>
    <property type="match status" value="1"/>
</dbReference>
<dbReference type="InterPro" id="IPR005846">
    <property type="entry name" value="A-D-PHexomutase_a/b/a-III"/>
</dbReference>
<comment type="cofactor">
    <cofactor evidence="1">
        <name>Mg(2+)</name>
        <dbReference type="ChEBI" id="CHEBI:18420"/>
    </cofactor>
</comment>
<comment type="similarity">
    <text evidence="4 12">Belongs to the phosphohexose mutase family.</text>
</comment>
<keyword evidence="7 12" id="KW-0460">Magnesium</keyword>
<dbReference type="Proteomes" id="UP000260812">
    <property type="component" value="Unassembled WGS sequence"/>
</dbReference>
<evidence type="ECO:0000256" key="10">
    <source>
        <dbReference type="ARBA" id="ARBA00041398"/>
    </source>
</evidence>
<comment type="caution">
    <text evidence="16">The sequence shown here is derived from an EMBL/GenBank/DDBJ whole genome shotgun (WGS) entry which is preliminary data.</text>
</comment>
<evidence type="ECO:0000313" key="17">
    <source>
        <dbReference type="EMBL" id="RGE72254.1"/>
    </source>
</evidence>
<dbReference type="InterPro" id="IPR005845">
    <property type="entry name" value="A-D-PHexomutase_a/b/a-II"/>
</dbReference>
<reference evidence="16 19" key="1">
    <citation type="submission" date="2018-08" db="EMBL/GenBank/DDBJ databases">
        <title>A genome reference for cultivated species of the human gut microbiota.</title>
        <authorList>
            <person name="Zou Y."/>
            <person name="Xue W."/>
            <person name="Luo G."/>
        </authorList>
    </citation>
    <scope>NUCLEOTIDE SEQUENCE [LARGE SCALE GENOMIC DNA]</scope>
    <source>
        <strain evidence="17 19">AF26-4BH</strain>
        <strain evidence="16">TF05-5AC</strain>
    </source>
</reference>
<dbReference type="InterPro" id="IPR016066">
    <property type="entry name" value="A-D-PHexomutase_CS"/>
</dbReference>
<dbReference type="GO" id="GO:0006166">
    <property type="term" value="P:purine ribonucleoside salvage"/>
    <property type="evidence" value="ECO:0007669"/>
    <property type="project" value="TreeGrafter"/>
</dbReference>
<dbReference type="PROSITE" id="PS00710">
    <property type="entry name" value="PGM_PMM"/>
    <property type="match status" value="1"/>
</dbReference>
<evidence type="ECO:0000256" key="5">
    <source>
        <dbReference type="ARBA" id="ARBA00022553"/>
    </source>
</evidence>
<dbReference type="EMBL" id="QVLU01000007">
    <property type="protein sequence ID" value="RGE72254.1"/>
    <property type="molecule type" value="Genomic_DNA"/>
</dbReference>
<evidence type="ECO:0000256" key="9">
    <source>
        <dbReference type="ARBA" id="ARBA00039995"/>
    </source>
</evidence>
<evidence type="ECO:0000259" key="15">
    <source>
        <dbReference type="Pfam" id="PF02880"/>
    </source>
</evidence>
<evidence type="ECO:0000256" key="7">
    <source>
        <dbReference type="ARBA" id="ARBA00022842"/>
    </source>
</evidence>
<dbReference type="GO" id="GO:0005975">
    <property type="term" value="P:carbohydrate metabolic process"/>
    <property type="evidence" value="ECO:0007669"/>
    <property type="project" value="InterPro"/>
</dbReference>
<evidence type="ECO:0000256" key="6">
    <source>
        <dbReference type="ARBA" id="ARBA00022723"/>
    </source>
</evidence>
<keyword evidence="8" id="KW-0413">Isomerase</keyword>
<dbReference type="SUPFAM" id="SSF53738">
    <property type="entry name" value="Phosphoglucomutase, first 3 domains"/>
    <property type="match status" value="3"/>
</dbReference>
<dbReference type="InterPro" id="IPR005841">
    <property type="entry name" value="Alpha-D-phosphohexomutase_SF"/>
</dbReference>
<evidence type="ECO:0000313" key="18">
    <source>
        <dbReference type="Proteomes" id="UP000260812"/>
    </source>
</evidence>
<evidence type="ECO:0000313" key="16">
    <source>
        <dbReference type="EMBL" id="RGE57240.1"/>
    </source>
</evidence>
<organism evidence="16 18">
    <name type="scientific">Eisenbergiella massiliensis</name>
    <dbReference type="NCBI Taxonomy" id="1720294"/>
    <lineage>
        <taxon>Bacteria</taxon>
        <taxon>Bacillati</taxon>
        <taxon>Bacillota</taxon>
        <taxon>Clostridia</taxon>
        <taxon>Lachnospirales</taxon>
        <taxon>Lachnospiraceae</taxon>
        <taxon>Eisenbergiella</taxon>
    </lineage>
</organism>
<dbReference type="RefSeq" id="WP_025488567.1">
    <property type="nucleotide sequence ID" value="NZ_CALBAU010000283.1"/>
</dbReference>
<dbReference type="GeneID" id="97989159"/>
<feature type="domain" description="Alpha-D-phosphohexomutase alpha/beta/alpha" evidence="13">
    <location>
        <begin position="43"/>
        <end position="180"/>
    </location>
</feature>
<evidence type="ECO:0000313" key="19">
    <source>
        <dbReference type="Proteomes" id="UP000261166"/>
    </source>
</evidence>
<dbReference type="PRINTS" id="PR00509">
    <property type="entry name" value="PGMPMM"/>
</dbReference>
<evidence type="ECO:0000256" key="8">
    <source>
        <dbReference type="ARBA" id="ARBA00023235"/>
    </source>
</evidence>
<comment type="pathway">
    <text evidence="2">Glycolipid metabolism; diglucosyl-diacylglycerol biosynthesis.</text>
</comment>
<dbReference type="EMBL" id="QVLV01000017">
    <property type="protein sequence ID" value="RGE57240.1"/>
    <property type="molecule type" value="Genomic_DNA"/>
</dbReference>
<dbReference type="Pfam" id="PF02879">
    <property type="entry name" value="PGM_PMM_II"/>
    <property type="match status" value="1"/>
</dbReference>
<dbReference type="InterPro" id="IPR005844">
    <property type="entry name" value="A-D-PHexomutase_a/b/a-I"/>
</dbReference>
<keyword evidence="18" id="KW-1185">Reference proteome</keyword>
<dbReference type="Pfam" id="PF02878">
    <property type="entry name" value="PGM_PMM_I"/>
    <property type="match status" value="1"/>
</dbReference>
<dbReference type="Gene3D" id="3.30.310.50">
    <property type="entry name" value="Alpha-D-phosphohexomutase, C-terminal domain"/>
    <property type="match status" value="1"/>
</dbReference>
<dbReference type="PANTHER" id="PTHR45745:SF1">
    <property type="entry name" value="PHOSPHOGLUCOMUTASE 2B-RELATED"/>
    <property type="match status" value="1"/>
</dbReference>
<dbReference type="CDD" id="cd05799">
    <property type="entry name" value="PGM2"/>
    <property type="match status" value="1"/>
</dbReference>
<comment type="pathway">
    <text evidence="3">Lipid metabolism.</text>
</comment>
<gene>
    <name evidence="17" type="ORF">DWY69_09835</name>
    <name evidence="16" type="ORF">DXC51_20380</name>
</gene>
<dbReference type="Proteomes" id="UP000261166">
    <property type="component" value="Unassembled WGS sequence"/>
</dbReference>
<keyword evidence="6 12" id="KW-0479">Metal-binding</keyword>
<dbReference type="GO" id="GO:0008973">
    <property type="term" value="F:phosphopentomutase activity"/>
    <property type="evidence" value="ECO:0007669"/>
    <property type="project" value="TreeGrafter"/>
</dbReference>
<evidence type="ECO:0000256" key="11">
    <source>
        <dbReference type="ARBA" id="ARBA00041467"/>
    </source>
</evidence>
<dbReference type="AlphaFoldDB" id="A0A3E3HZG7"/>
<evidence type="ECO:0000256" key="4">
    <source>
        <dbReference type="ARBA" id="ARBA00010231"/>
    </source>
</evidence>
<dbReference type="SUPFAM" id="SSF55957">
    <property type="entry name" value="Phosphoglucomutase, C-terminal domain"/>
    <property type="match status" value="1"/>
</dbReference>
<proteinExistence type="inferred from homology"/>
<evidence type="ECO:0000256" key="12">
    <source>
        <dbReference type="RuleBase" id="RU004326"/>
    </source>
</evidence>
<evidence type="ECO:0000259" key="14">
    <source>
        <dbReference type="Pfam" id="PF02879"/>
    </source>
</evidence>
<dbReference type="Gene3D" id="3.40.120.10">
    <property type="entry name" value="Alpha-D-Glucose-1,6-Bisphosphate, subunit A, domain 3"/>
    <property type="match status" value="3"/>
</dbReference>
<dbReference type="InterPro" id="IPR036900">
    <property type="entry name" value="A-D-PHexomutase_C_sf"/>
</dbReference>
<dbReference type="OrthoDB" id="9806956at2"/>
<accession>A0A3E3HZG7</accession>
<feature type="domain" description="Alpha-D-phosphohexomutase alpha/beta/alpha" evidence="14">
    <location>
        <begin position="208"/>
        <end position="312"/>
    </location>
</feature>
<dbReference type="InterPro" id="IPR016055">
    <property type="entry name" value="A-D-PHexomutase_a/b/a-I/II/III"/>
</dbReference>
<name>A0A3E3HZG7_9FIRM</name>
<evidence type="ECO:0000256" key="1">
    <source>
        <dbReference type="ARBA" id="ARBA00001946"/>
    </source>
</evidence>